<reference evidence="2" key="3">
    <citation type="submission" date="2024-06" db="EMBL/GenBank/DDBJ databases">
        <authorList>
            <person name="Zeng C."/>
        </authorList>
    </citation>
    <scope>NUCLEOTIDE SEQUENCE [LARGE SCALE GENOMIC DNA]</scope>
    <source>
        <strain evidence="2">ZCY20-5</strain>
    </source>
</reference>
<organism evidence="1 2">
    <name type="scientific">Caproicibacterium argilliputei</name>
    <dbReference type="NCBI Taxonomy" id="3030016"/>
    <lineage>
        <taxon>Bacteria</taxon>
        <taxon>Bacillati</taxon>
        <taxon>Bacillota</taxon>
        <taxon>Clostridia</taxon>
        <taxon>Eubacteriales</taxon>
        <taxon>Oscillospiraceae</taxon>
        <taxon>Caproicibacterium</taxon>
    </lineage>
</organism>
<gene>
    <name evidence="1" type="ORF">PXC00_12700</name>
</gene>
<name>A0AA97D873_9FIRM</name>
<evidence type="ECO:0000313" key="2">
    <source>
        <dbReference type="Proteomes" id="UP001300604"/>
    </source>
</evidence>
<keyword evidence="2" id="KW-1185">Reference proteome</keyword>
<dbReference type="RefSeq" id="WP_275844099.1">
    <property type="nucleotide sequence ID" value="NZ_CP135996.1"/>
</dbReference>
<dbReference type="KEGG" id="carl:PXC00_12700"/>
<reference evidence="1 2" key="2">
    <citation type="submission" date="2024-06" db="EMBL/GenBank/DDBJ databases">
        <title>Caproicibacterium argilliputei sp. nov, a novel caproic acid producing anaerobic bacterium isolated from pit mud.</title>
        <authorList>
            <person name="Xia S."/>
        </authorList>
    </citation>
    <scope>NUCLEOTIDE SEQUENCE [LARGE SCALE GENOMIC DNA]</scope>
    <source>
        <strain evidence="1 2">ZCY20-5</strain>
    </source>
</reference>
<proteinExistence type="predicted"/>
<dbReference type="EMBL" id="CP135996">
    <property type="protein sequence ID" value="WOC32036.1"/>
    <property type="molecule type" value="Genomic_DNA"/>
</dbReference>
<protein>
    <submittedName>
        <fullName evidence="1">Uncharacterized protein</fullName>
    </submittedName>
</protein>
<evidence type="ECO:0000313" key="1">
    <source>
        <dbReference type="EMBL" id="WOC32036.1"/>
    </source>
</evidence>
<accession>A0AA97D873</accession>
<sequence>MEAAVLYCGARRTAYCQELLSNSGFELTQVCAAGKNAVGVLGSLLTKNRLVLLLGSERAGEPIYGEPFFRMLHVPLLDNSPQGVLVLQGAACRGWLIESRQQAVAVLPDHPEHLRLLLPELWLRLREKFDLQQPASPAPEPDFHQLVERDFAGKEQL</sequence>
<reference evidence="2" key="1">
    <citation type="submission" date="2024-06" db="EMBL/GenBank/DDBJ databases">
        <title>Caproicibacterium argilliputei sp. nov, a novel caproic acid producing anaerobic bacterium isolated from pit mud.</title>
        <authorList>
            <person name="Zeng C."/>
        </authorList>
    </citation>
    <scope>NUCLEOTIDE SEQUENCE [LARGE SCALE GENOMIC DNA]</scope>
    <source>
        <strain evidence="2">ZCY20-5</strain>
    </source>
</reference>
<dbReference type="Proteomes" id="UP001300604">
    <property type="component" value="Chromosome"/>
</dbReference>
<dbReference type="AlphaFoldDB" id="A0AA97D873"/>